<evidence type="ECO:0000313" key="5">
    <source>
        <dbReference type="EMBL" id="GFN76876.1"/>
    </source>
</evidence>
<feature type="domain" description="Helicase ATP-binding" evidence="3">
    <location>
        <begin position="1"/>
        <end position="124"/>
    </location>
</feature>
<evidence type="ECO:0000259" key="4">
    <source>
        <dbReference type="PROSITE" id="PS51194"/>
    </source>
</evidence>
<dbReference type="InterPro" id="IPR014001">
    <property type="entry name" value="Helicase_ATP-bd"/>
</dbReference>
<evidence type="ECO:0000256" key="1">
    <source>
        <dbReference type="ARBA" id="ARBA00022741"/>
    </source>
</evidence>
<dbReference type="SMART" id="SM00490">
    <property type="entry name" value="HELICc"/>
    <property type="match status" value="1"/>
</dbReference>
<dbReference type="PANTHER" id="PTHR47835:SF3">
    <property type="entry name" value="HELICASE FOR MEIOSIS 1"/>
    <property type="match status" value="1"/>
</dbReference>
<dbReference type="AlphaFoldDB" id="A0AAV3Y2D6"/>
<gene>
    <name evidence="5" type="ORF">PoB_000338200</name>
</gene>
<sequence>MKALCSERFLDWGNKFESLGINCLEITGDSELEDFAEVFNANLICTTPEKWDSMSRRWKDNKKLFQQIQLFLIDEIHVLNDPNRGATVEAVVSRMKTLEMAQELENTSHIRFVAVSATMPNYKDFCSSRKSVVQSAEALAGDLRNNSLLIHFSAEILHAAAKSVHEHKLSELLHRGIGIHHAGLDINDRRTVEDLFKTSQLPVLVSTSTLAMGVNLPAHLVVIKSTHFYNMGVVQEYSNMQVLQMIGRAGRPQLTKKNLASLGKEKAVISNNAVRGWFEDLRSCCDATTLSS</sequence>
<dbReference type="EMBL" id="BLXT01000427">
    <property type="protein sequence ID" value="GFN76876.1"/>
    <property type="molecule type" value="Genomic_DNA"/>
</dbReference>
<dbReference type="GO" id="GO:0005524">
    <property type="term" value="F:ATP binding"/>
    <property type="evidence" value="ECO:0007669"/>
    <property type="project" value="UniProtKB-KW"/>
</dbReference>
<dbReference type="PANTHER" id="PTHR47835">
    <property type="entry name" value="HFM1, ATP DEPENDENT DNA HELICASE HOMOLOG"/>
    <property type="match status" value="1"/>
</dbReference>
<name>A0AAV3Y2D6_9GAST</name>
<protein>
    <submittedName>
        <fullName evidence="5">Helicase</fullName>
    </submittedName>
</protein>
<dbReference type="GO" id="GO:0016787">
    <property type="term" value="F:hydrolase activity"/>
    <property type="evidence" value="ECO:0007669"/>
    <property type="project" value="UniProtKB-KW"/>
</dbReference>
<organism evidence="5 6">
    <name type="scientific">Plakobranchus ocellatus</name>
    <dbReference type="NCBI Taxonomy" id="259542"/>
    <lineage>
        <taxon>Eukaryota</taxon>
        <taxon>Metazoa</taxon>
        <taxon>Spiralia</taxon>
        <taxon>Lophotrochozoa</taxon>
        <taxon>Mollusca</taxon>
        <taxon>Gastropoda</taxon>
        <taxon>Heterobranchia</taxon>
        <taxon>Euthyneura</taxon>
        <taxon>Panpulmonata</taxon>
        <taxon>Sacoglossa</taxon>
        <taxon>Placobranchoidea</taxon>
        <taxon>Plakobranchidae</taxon>
        <taxon>Plakobranchus</taxon>
    </lineage>
</organism>
<keyword evidence="1" id="KW-0547">Nucleotide-binding</keyword>
<feature type="domain" description="Helicase C-terminal" evidence="4">
    <location>
        <begin position="131"/>
        <end position="292"/>
    </location>
</feature>
<dbReference type="InterPro" id="IPR052247">
    <property type="entry name" value="Meiotic_Crossover_Helicase"/>
</dbReference>
<dbReference type="PROSITE" id="PS51194">
    <property type="entry name" value="HELICASE_CTER"/>
    <property type="match status" value="1"/>
</dbReference>
<evidence type="ECO:0000313" key="6">
    <source>
        <dbReference type="Proteomes" id="UP000735302"/>
    </source>
</evidence>
<dbReference type="Proteomes" id="UP000735302">
    <property type="component" value="Unassembled WGS sequence"/>
</dbReference>
<reference evidence="5 6" key="1">
    <citation type="journal article" date="2021" name="Elife">
        <title>Chloroplast acquisition without the gene transfer in kleptoplastic sea slugs, Plakobranchus ocellatus.</title>
        <authorList>
            <person name="Maeda T."/>
            <person name="Takahashi S."/>
            <person name="Yoshida T."/>
            <person name="Shimamura S."/>
            <person name="Takaki Y."/>
            <person name="Nagai Y."/>
            <person name="Toyoda A."/>
            <person name="Suzuki Y."/>
            <person name="Arimoto A."/>
            <person name="Ishii H."/>
            <person name="Satoh N."/>
            <person name="Nishiyama T."/>
            <person name="Hasebe M."/>
            <person name="Maruyama T."/>
            <person name="Minagawa J."/>
            <person name="Obokata J."/>
            <person name="Shigenobu S."/>
        </authorList>
    </citation>
    <scope>NUCLEOTIDE SEQUENCE [LARGE SCALE GENOMIC DNA]</scope>
</reference>
<dbReference type="PROSITE" id="PS51192">
    <property type="entry name" value="HELICASE_ATP_BIND_1"/>
    <property type="match status" value="1"/>
</dbReference>
<dbReference type="GO" id="GO:0043138">
    <property type="term" value="F:3'-5' DNA helicase activity"/>
    <property type="evidence" value="ECO:0007669"/>
    <property type="project" value="UniProtKB-EC"/>
</dbReference>
<keyword evidence="5" id="KW-0347">Helicase</keyword>
<dbReference type="GO" id="GO:0003676">
    <property type="term" value="F:nucleic acid binding"/>
    <property type="evidence" value="ECO:0007669"/>
    <property type="project" value="InterPro"/>
</dbReference>
<dbReference type="InterPro" id="IPR027417">
    <property type="entry name" value="P-loop_NTPase"/>
</dbReference>
<keyword evidence="2" id="KW-0067">ATP-binding</keyword>
<dbReference type="Pfam" id="PF00271">
    <property type="entry name" value="Helicase_C"/>
    <property type="match status" value="1"/>
</dbReference>
<accession>A0AAV3Y2D6</accession>
<dbReference type="Pfam" id="PF00270">
    <property type="entry name" value="DEAD"/>
    <property type="match status" value="1"/>
</dbReference>
<dbReference type="InterPro" id="IPR011545">
    <property type="entry name" value="DEAD/DEAH_box_helicase_dom"/>
</dbReference>
<comment type="caution">
    <text evidence="5">The sequence shown here is derived from an EMBL/GenBank/DDBJ whole genome shotgun (WGS) entry which is preliminary data.</text>
</comment>
<dbReference type="SUPFAM" id="SSF52540">
    <property type="entry name" value="P-loop containing nucleoside triphosphate hydrolases"/>
    <property type="match status" value="2"/>
</dbReference>
<proteinExistence type="predicted"/>
<dbReference type="InterPro" id="IPR001650">
    <property type="entry name" value="Helicase_C-like"/>
</dbReference>
<evidence type="ECO:0000259" key="3">
    <source>
        <dbReference type="PROSITE" id="PS51192"/>
    </source>
</evidence>
<keyword evidence="5" id="KW-0378">Hydrolase</keyword>
<evidence type="ECO:0000256" key="2">
    <source>
        <dbReference type="ARBA" id="ARBA00022840"/>
    </source>
</evidence>
<dbReference type="CDD" id="cd18795">
    <property type="entry name" value="SF2_C_Ski2"/>
    <property type="match status" value="1"/>
</dbReference>
<keyword evidence="6" id="KW-1185">Reference proteome</keyword>
<dbReference type="Gene3D" id="3.40.50.300">
    <property type="entry name" value="P-loop containing nucleotide triphosphate hydrolases"/>
    <property type="match status" value="2"/>
</dbReference>